<dbReference type="InParanoid" id="H1XQP3"/>
<dbReference type="GO" id="GO:0016787">
    <property type="term" value="F:hydrolase activity"/>
    <property type="evidence" value="ECO:0007669"/>
    <property type="project" value="UniProtKB-KW"/>
</dbReference>
<dbReference type="CDD" id="cd16295">
    <property type="entry name" value="TTHA0252-CPSF-like_MBL-fold"/>
    <property type="match status" value="1"/>
</dbReference>
<dbReference type="Gene3D" id="3.40.50.10890">
    <property type="match status" value="1"/>
</dbReference>
<proteinExistence type="predicted"/>
<dbReference type="OrthoDB" id="9803916at2"/>
<keyword evidence="6" id="KW-1185">Reference proteome</keyword>
<dbReference type="EMBL" id="CP018099">
    <property type="protein sequence ID" value="APF18296.1"/>
    <property type="molecule type" value="Genomic_DNA"/>
</dbReference>
<dbReference type="EMBL" id="CM001402">
    <property type="protein sequence ID" value="EHO42316.1"/>
    <property type="molecule type" value="Genomic_DNA"/>
</dbReference>
<dbReference type="InterPro" id="IPR011108">
    <property type="entry name" value="RMMBL"/>
</dbReference>
<accession>H1XQP3</accession>
<dbReference type="GO" id="GO:0004521">
    <property type="term" value="F:RNA endonuclease activity"/>
    <property type="evidence" value="ECO:0007669"/>
    <property type="project" value="TreeGrafter"/>
</dbReference>
<dbReference type="Pfam" id="PF10996">
    <property type="entry name" value="Beta-Casp"/>
    <property type="match status" value="1"/>
</dbReference>
<evidence type="ECO:0000259" key="2">
    <source>
        <dbReference type="SMART" id="SM00849"/>
    </source>
</evidence>
<evidence type="ECO:0000313" key="7">
    <source>
        <dbReference type="Proteomes" id="UP000183868"/>
    </source>
</evidence>
<evidence type="ECO:0000313" key="4">
    <source>
        <dbReference type="EMBL" id="APF18296.1"/>
    </source>
</evidence>
<sequence length="469" mass="53527">MQVELYSHGAAQEVTGSKHFIKVQGRQIMIDCGAFQGKRKEADEKNRNWSFNASEVHAAILTHAHFDHSGLLPLLIKNGYEGNVYSTPASRDLSSLIMMDSAHIQAKDIEFLKKKAKKRGEVFEKQPLYTEDDVARTLDHFITVSYHRPFWVEEGVKATFYDAGHILGSASILLEINRNGQQMRIGFSGDLGRKNLPIIRDPEVLPDVDYLIMESTYGHRLHDPIESAMDKLAEVINRTAERGGKIIIPAFAVERTQELIYFIHLLHDQKKIPEIPVYVDSPMAVNATAIFRVHQECYDQETREAFLQHHKNPFGFNEVRYITNVEESKKLNGLTEPAIIISSSGMCEAGRILHHLANNIENPRNTIMIVGFMAEHTLGRRIKEEQPEVKIFGEYYKLKAEVVTMNAFSAHADYSEIMEYVEQLNFKKLKRIFLVHGEPDAQANLKKLLEAKNYSVTIVRYGENYTLQV</sequence>
<reference evidence="5 6" key="1">
    <citation type="submission" date="2011-09" db="EMBL/GenBank/DDBJ databases">
        <title>The permanent draft genome of Caldithrix abyssi DSM 13497.</title>
        <authorList>
            <consortium name="US DOE Joint Genome Institute (JGI-PGF)"/>
            <person name="Lucas S."/>
            <person name="Han J."/>
            <person name="Lapidus A."/>
            <person name="Bruce D."/>
            <person name="Goodwin L."/>
            <person name="Pitluck S."/>
            <person name="Peters L."/>
            <person name="Kyrpides N."/>
            <person name="Mavromatis K."/>
            <person name="Ivanova N."/>
            <person name="Mikhailova N."/>
            <person name="Chertkov O."/>
            <person name="Detter J.C."/>
            <person name="Tapia R."/>
            <person name="Han C."/>
            <person name="Land M."/>
            <person name="Hauser L."/>
            <person name="Markowitz V."/>
            <person name="Cheng J.-F."/>
            <person name="Hugenholtz P."/>
            <person name="Woyke T."/>
            <person name="Wu D."/>
            <person name="Spring S."/>
            <person name="Brambilla E."/>
            <person name="Klenk H.-P."/>
            <person name="Eisen J.A."/>
        </authorList>
    </citation>
    <scope>NUCLEOTIDE SEQUENCE [LARGE SCALE GENOMIC DNA]</scope>
    <source>
        <strain evidence="5 6">DSM 13497</strain>
    </source>
</reference>
<dbReference type="Pfam" id="PF07521">
    <property type="entry name" value="RMMBL"/>
    <property type="match status" value="1"/>
</dbReference>
<dbReference type="RefSeq" id="WP_006929608.1">
    <property type="nucleotide sequence ID" value="NZ_CM001402.1"/>
</dbReference>
<dbReference type="eggNOG" id="COG1236">
    <property type="taxonomic scope" value="Bacteria"/>
</dbReference>
<feature type="domain" description="Beta-Casp" evidence="3">
    <location>
        <begin position="256"/>
        <end position="382"/>
    </location>
</feature>
<dbReference type="AlphaFoldDB" id="H1XQP3"/>
<dbReference type="Proteomes" id="UP000004671">
    <property type="component" value="Chromosome"/>
</dbReference>
<dbReference type="InterPro" id="IPR050698">
    <property type="entry name" value="MBL"/>
</dbReference>
<evidence type="ECO:0000256" key="1">
    <source>
        <dbReference type="ARBA" id="ARBA00022801"/>
    </source>
</evidence>
<evidence type="ECO:0000313" key="6">
    <source>
        <dbReference type="Proteomes" id="UP000004671"/>
    </source>
</evidence>
<dbReference type="Gene3D" id="3.60.15.10">
    <property type="entry name" value="Ribonuclease Z/Hydroxyacylglutathione hydrolase-like"/>
    <property type="match status" value="1"/>
</dbReference>
<dbReference type="PANTHER" id="PTHR11203:SF37">
    <property type="entry name" value="INTEGRATOR COMPLEX SUBUNIT 11"/>
    <property type="match status" value="1"/>
</dbReference>
<reference evidence="4 7" key="2">
    <citation type="submission" date="2016-11" db="EMBL/GenBank/DDBJ databases">
        <title>Genomic analysis of Caldithrix abyssi and proposal of a novel bacterial phylum Caldithrichaeota.</title>
        <authorList>
            <person name="Kublanov I."/>
            <person name="Sigalova O."/>
            <person name="Gavrilov S."/>
            <person name="Lebedinsky A."/>
            <person name="Ivanova N."/>
            <person name="Daum C."/>
            <person name="Reddy T."/>
            <person name="Klenk H.P."/>
            <person name="Goker M."/>
            <person name="Reva O."/>
            <person name="Miroshnichenko M."/>
            <person name="Kyprides N."/>
            <person name="Woyke T."/>
            <person name="Gelfand M."/>
        </authorList>
    </citation>
    <scope>NUCLEOTIDE SEQUENCE [LARGE SCALE GENOMIC DNA]</scope>
    <source>
        <strain evidence="4 7">LF13</strain>
    </source>
</reference>
<dbReference type="HOGENOM" id="CLU_009673_5_2_0"/>
<evidence type="ECO:0000259" key="3">
    <source>
        <dbReference type="SMART" id="SM01027"/>
    </source>
</evidence>
<dbReference type="Proteomes" id="UP000183868">
    <property type="component" value="Chromosome"/>
</dbReference>
<dbReference type="InterPro" id="IPR022712">
    <property type="entry name" value="Beta_Casp"/>
</dbReference>
<dbReference type="STRING" id="880073.Cabys_1547"/>
<dbReference type="PANTHER" id="PTHR11203">
    <property type="entry name" value="CLEAVAGE AND POLYADENYLATION SPECIFICITY FACTOR FAMILY MEMBER"/>
    <property type="match status" value="1"/>
</dbReference>
<dbReference type="InterPro" id="IPR036866">
    <property type="entry name" value="RibonucZ/Hydroxyglut_hydro"/>
</dbReference>
<feature type="domain" description="Metallo-beta-lactamase" evidence="2">
    <location>
        <begin position="15"/>
        <end position="251"/>
    </location>
</feature>
<dbReference type="SMART" id="SM01027">
    <property type="entry name" value="Beta-Casp"/>
    <property type="match status" value="1"/>
</dbReference>
<evidence type="ECO:0000313" key="5">
    <source>
        <dbReference type="EMBL" id="EHO42316.1"/>
    </source>
</evidence>
<dbReference type="KEGG" id="caby:Cabys_1547"/>
<dbReference type="PaxDb" id="880073-Calab_2708"/>
<dbReference type="InterPro" id="IPR001279">
    <property type="entry name" value="Metallo-B-lactamas"/>
</dbReference>
<name>H1XQP3_CALAY</name>
<dbReference type="Pfam" id="PF16661">
    <property type="entry name" value="Lactamase_B_6"/>
    <property type="match status" value="1"/>
</dbReference>
<keyword evidence="1" id="KW-0378">Hydrolase</keyword>
<dbReference type="SUPFAM" id="SSF56281">
    <property type="entry name" value="Metallo-hydrolase/oxidoreductase"/>
    <property type="match status" value="1"/>
</dbReference>
<protein>
    <submittedName>
        <fullName evidence="4">Metallo-beta-lactamase family protein</fullName>
    </submittedName>
    <submittedName>
        <fullName evidence="5">RNA-metabolising metallo-beta-lactamase</fullName>
    </submittedName>
</protein>
<gene>
    <name evidence="4" type="ORF">Cabys_1547</name>
    <name evidence="5" type="ORF">Calab_2708</name>
</gene>
<organism evidence="5 6">
    <name type="scientific">Caldithrix abyssi DSM 13497</name>
    <dbReference type="NCBI Taxonomy" id="880073"/>
    <lineage>
        <taxon>Bacteria</taxon>
        <taxon>Pseudomonadati</taxon>
        <taxon>Calditrichota</taxon>
        <taxon>Calditrichia</taxon>
        <taxon>Calditrichales</taxon>
        <taxon>Calditrichaceae</taxon>
        <taxon>Caldithrix</taxon>
    </lineage>
</organism>
<dbReference type="SMART" id="SM00849">
    <property type="entry name" value="Lactamase_B"/>
    <property type="match status" value="1"/>
</dbReference>